<evidence type="ECO:0000313" key="3">
    <source>
        <dbReference type="EMBL" id="HIS37172.1"/>
    </source>
</evidence>
<keyword evidence="1" id="KW-0378">Hydrolase</keyword>
<feature type="binding site" evidence="2">
    <location>
        <position position="74"/>
    </location>
    <ligand>
        <name>Zn(2+)</name>
        <dbReference type="ChEBI" id="CHEBI:29105"/>
        <label>1</label>
    </ligand>
</feature>
<gene>
    <name evidence="3" type="ORF">IAC10_11190</name>
</gene>
<sequence length="387" mass="42745">MDLNKIRKENELVDLFCNLAEIPSPSLHEEKVSQWIKNYCDANKIPCEFDDYHNIYINIPATEPSKPPLLLSSHMDVIGDDSAVKTYLDGDLIRAEGRTLGADDKAGIANALYLAKTISNSNLQHGGLEIIFTRDEESGMSGIKHVNFDKLKSKYVLVCDSDSLGQLMTSGASYTLATIEVNSFRGGHSGIDIADSTRENAAKLIADIVANLPQGVFYSDKDHNVVTSCNIGGICAGNPDVTNVINTYGKATYSIRSSSRKHEEELKDRILFEINDFNNEYKGVAQASVKFEEHLPPFEKADDDYIPILFEAAAKKVGVTPEISSFHAGAETHIYANKCNSRKEQFAPFLVGLADVCSMHSPEENVNYKSILKGQELIQEFFKAYNA</sequence>
<evidence type="ECO:0000256" key="2">
    <source>
        <dbReference type="PIRSR" id="PIRSR001123-2"/>
    </source>
</evidence>
<dbReference type="GO" id="GO:0046872">
    <property type="term" value="F:metal ion binding"/>
    <property type="evidence" value="ECO:0007669"/>
    <property type="project" value="UniProtKB-UniRule"/>
</dbReference>
<dbReference type="AlphaFoldDB" id="A0A9D1JNL1"/>
<dbReference type="Gene3D" id="3.30.70.360">
    <property type="match status" value="1"/>
</dbReference>
<dbReference type="SUPFAM" id="SSF53187">
    <property type="entry name" value="Zn-dependent exopeptidases"/>
    <property type="match status" value="1"/>
</dbReference>
<comment type="cofactor">
    <cofactor evidence="2">
        <name>a divalent metal cation</name>
        <dbReference type="ChEBI" id="CHEBI:60240"/>
    </cofactor>
    <text evidence="2">Binds 2 divalent metal cations per subunit.</text>
</comment>
<dbReference type="InterPro" id="IPR001261">
    <property type="entry name" value="ArgE/DapE_CS"/>
</dbReference>
<dbReference type="InterPro" id="IPR001160">
    <property type="entry name" value="Peptidase_M20C"/>
</dbReference>
<organism evidence="3 4">
    <name type="scientific">Candidatus Scatousia excrementigallinarum</name>
    <dbReference type="NCBI Taxonomy" id="2840935"/>
    <lineage>
        <taxon>Bacteria</taxon>
        <taxon>Candidatus Scatousia</taxon>
    </lineage>
</organism>
<reference evidence="3" key="1">
    <citation type="submission" date="2020-10" db="EMBL/GenBank/DDBJ databases">
        <authorList>
            <person name="Gilroy R."/>
        </authorList>
    </citation>
    <scope>NUCLEOTIDE SEQUENCE</scope>
    <source>
        <strain evidence="3">6276</strain>
    </source>
</reference>
<dbReference type="Pfam" id="PF01546">
    <property type="entry name" value="Peptidase_M20"/>
    <property type="match status" value="1"/>
</dbReference>
<name>A0A9D1JNL1_9BACT</name>
<evidence type="ECO:0000313" key="4">
    <source>
        <dbReference type="Proteomes" id="UP000823928"/>
    </source>
</evidence>
<comment type="caution">
    <text evidence="3">The sequence shown here is derived from an EMBL/GenBank/DDBJ whole genome shotgun (WGS) entry which is preliminary data.</text>
</comment>
<accession>A0A9D1JNL1</accession>
<dbReference type="GO" id="GO:0006508">
    <property type="term" value="P:proteolysis"/>
    <property type="evidence" value="ECO:0007669"/>
    <property type="project" value="InterPro"/>
</dbReference>
<keyword evidence="2" id="KW-0479">Metal-binding</keyword>
<reference evidence="3" key="2">
    <citation type="journal article" date="2021" name="PeerJ">
        <title>Extensive microbial diversity within the chicken gut microbiome revealed by metagenomics and culture.</title>
        <authorList>
            <person name="Gilroy R."/>
            <person name="Ravi A."/>
            <person name="Getino M."/>
            <person name="Pursley I."/>
            <person name="Horton D.L."/>
            <person name="Alikhan N.F."/>
            <person name="Baker D."/>
            <person name="Gharbi K."/>
            <person name="Hall N."/>
            <person name="Watson M."/>
            <person name="Adriaenssens E.M."/>
            <person name="Foster-Nyarko E."/>
            <person name="Jarju S."/>
            <person name="Secka A."/>
            <person name="Antonio M."/>
            <person name="Oren A."/>
            <person name="Chaudhuri R.R."/>
            <person name="La Ragione R."/>
            <person name="Hildebrand F."/>
            <person name="Pallen M.J."/>
        </authorList>
    </citation>
    <scope>NUCLEOTIDE SEQUENCE</scope>
    <source>
        <strain evidence="3">6276</strain>
    </source>
</reference>
<dbReference type="PANTHER" id="PTHR43501">
    <property type="entry name" value="CYTOSOL NON-SPECIFIC DIPEPTIDASE"/>
    <property type="match status" value="1"/>
</dbReference>
<dbReference type="GO" id="GO:0070573">
    <property type="term" value="F:metallodipeptidase activity"/>
    <property type="evidence" value="ECO:0007669"/>
    <property type="project" value="TreeGrafter"/>
</dbReference>
<protein>
    <submittedName>
        <fullName evidence="3">M20/M25/M40 family metallo-hydrolase</fullName>
    </submittedName>
</protein>
<dbReference type="GO" id="GO:0004177">
    <property type="term" value="F:aminopeptidase activity"/>
    <property type="evidence" value="ECO:0007669"/>
    <property type="project" value="UniProtKB-UniRule"/>
</dbReference>
<dbReference type="EMBL" id="DVIU01000218">
    <property type="protein sequence ID" value="HIS37172.1"/>
    <property type="molecule type" value="Genomic_DNA"/>
</dbReference>
<proteinExistence type="predicted"/>
<dbReference type="PANTHER" id="PTHR43501:SF1">
    <property type="entry name" value="CYTOSOL NON-SPECIFIC DIPEPTIDASE"/>
    <property type="match status" value="1"/>
</dbReference>
<dbReference type="Gene3D" id="3.40.630.10">
    <property type="entry name" value="Zn peptidases"/>
    <property type="match status" value="1"/>
</dbReference>
<dbReference type="PROSITE" id="PS00759">
    <property type="entry name" value="ARGE_DAPE_CPG2_2"/>
    <property type="match status" value="1"/>
</dbReference>
<evidence type="ECO:0000256" key="1">
    <source>
        <dbReference type="ARBA" id="ARBA00022801"/>
    </source>
</evidence>
<dbReference type="GO" id="GO:0005829">
    <property type="term" value="C:cytosol"/>
    <property type="evidence" value="ECO:0007669"/>
    <property type="project" value="TreeGrafter"/>
</dbReference>
<dbReference type="InterPro" id="IPR002933">
    <property type="entry name" value="Peptidase_M20"/>
</dbReference>
<dbReference type="Proteomes" id="UP000823928">
    <property type="component" value="Unassembled WGS sequence"/>
</dbReference>